<evidence type="ECO:0000259" key="4">
    <source>
        <dbReference type="Pfam" id="PF04010"/>
    </source>
</evidence>
<proteinExistence type="predicted"/>
<gene>
    <name evidence="5" type="ordered locus">Tpen_0688</name>
</gene>
<dbReference type="InterPro" id="IPR036809">
    <property type="entry name" value="AF1782-like_sf"/>
</dbReference>
<dbReference type="eggNOG" id="arCOG01224">
    <property type="taxonomic scope" value="Archaea"/>
</dbReference>
<evidence type="ECO:0000256" key="1">
    <source>
        <dbReference type="ARBA" id="ARBA00022679"/>
    </source>
</evidence>
<dbReference type="InterPro" id="IPR004821">
    <property type="entry name" value="Cyt_trans-like"/>
</dbReference>
<dbReference type="Gene3D" id="1.20.1270.90">
    <property type="entry name" value="AF1782-like"/>
    <property type="match status" value="1"/>
</dbReference>
<accession>A1RY10</accession>
<protein>
    <submittedName>
        <fullName evidence="5">Cytidyltransferase-related domain</fullName>
    </submittedName>
</protein>
<dbReference type="SUPFAM" id="SSF52374">
    <property type="entry name" value="Nucleotidylyl transferase"/>
    <property type="match status" value="1"/>
</dbReference>
<dbReference type="NCBIfam" id="TIGR00125">
    <property type="entry name" value="cyt_tran_rel"/>
    <property type="match status" value="1"/>
</dbReference>
<feature type="domain" description="DUF357" evidence="4">
    <location>
        <begin position="13"/>
        <end position="79"/>
    </location>
</feature>
<dbReference type="SUPFAM" id="SSF158372">
    <property type="entry name" value="AF1782-like"/>
    <property type="match status" value="1"/>
</dbReference>
<dbReference type="Proteomes" id="UP000000641">
    <property type="component" value="Chromosome"/>
</dbReference>
<evidence type="ECO:0000256" key="2">
    <source>
        <dbReference type="ARBA" id="ARBA00022695"/>
    </source>
</evidence>
<sequence length="225" mass="25358">MEREGKCEEKAERYIANVERALESLKVVLPEGGVEETLRLVRGYVSDARFYLEKGDCETSIACSSYAEGLLDALRFLGRVTFEWPSVPSRRKRVLVGGVFDLLHPGHIYFLRRASELGNVYVVVARDKTVIDTKGRQPLFSEEERLEMLKALKFVSDAFLGDYPPNFANALRRVKPDIVFLGADQGGLLPIVEKAVQEAGLNVEIKVLDKRLNDYSSTKYKSLLL</sequence>
<dbReference type="Pfam" id="PF04010">
    <property type="entry name" value="DUF357"/>
    <property type="match status" value="1"/>
</dbReference>
<keyword evidence="1" id="KW-0808">Transferase</keyword>
<evidence type="ECO:0000313" key="5">
    <source>
        <dbReference type="EMBL" id="ABL78090.1"/>
    </source>
</evidence>
<dbReference type="InterPro" id="IPR023140">
    <property type="entry name" value="DUF357"/>
</dbReference>
<dbReference type="PANTHER" id="PTHR43793">
    <property type="entry name" value="FAD SYNTHASE"/>
    <property type="match status" value="1"/>
</dbReference>
<organism evidence="5 6">
    <name type="scientific">Thermofilum pendens (strain DSM 2475 / Hrk 5)</name>
    <dbReference type="NCBI Taxonomy" id="368408"/>
    <lineage>
        <taxon>Archaea</taxon>
        <taxon>Thermoproteota</taxon>
        <taxon>Thermoprotei</taxon>
        <taxon>Thermofilales</taxon>
        <taxon>Thermofilaceae</taxon>
        <taxon>Thermofilum</taxon>
    </lineage>
</organism>
<evidence type="ECO:0000259" key="3">
    <source>
        <dbReference type="Pfam" id="PF01467"/>
    </source>
</evidence>
<feature type="domain" description="Cytidyltransferase-like" evidence="3">
    <location>
        <begin position="95"/>
        <end position="221"/>
    </location>
</feature>
<keyword evidence="6" id="KW-1185">Reference proteome</keyword>
<dbReference type="EnsemblBacteria" id="ABL78090">
    <property type="protein sequence ID" value="ABL78090"/>
    <property type="gene ID" value="Tpen_0688"/>
</dbReference>
<dbReference type="PANTHER" id="PTHR43793:SF1">
    <property type="entry name" value="FAD SYNTHASE"/>
    <property type="match status" value="1"/>
</dbReference>
<dbReference type="InterPro" id="IPR050385">
    <property type="entry name" value="Archaeal_FAD_synthase"/>
</dbReference>
<dbReference type="Pfam" id="PF01467">
    <property type="entry name" value="CTP_transf_like"/>
    <property type="match status" value="1"/>
</dbReference>
<dbReference type="Gene3D" id="3.40.50.620">
    <property type="entry name" value="HUPs"/>
    <property type="match status" value="1"/>
</dbReference>
<dbReference type="STRING" id="368408.Tpen_0688"/>
<dbReference type="eggNOG" id="arCOG01222">
    <property type="taxonomic scope" value="Archaea"/>
</dbReference>
<keyword evidence="2" id="KW-0548">Nucleotidyltransferase</keyword>
<dbReference type="EMBL" id="CP000505">
    <property type="protein sequence ID" value="ABL78090.1"/>
    <property type="molecule type" value="Genomic_DNA"/>
</dbReference>
<reference evidence="6" key="1">
    <citation type="journal article" date="2008" name="J. Bacteriol.">
        <title>Genome sequence of Thermofilum pendens reveals an exceptional loss of biosynthetic pathways without genome reduction.</title>
        <authorList>
            <person name="Anderson I."/>
            <person name="Rodriguez J."/>
            <person name="Susanti D."/>
            <person name="Porat I."/>
            <person name="Reich C."/>
            <person name="Ulrich L.E."/>
            <person name="Elkins J.G."/>
            <person name="Mavromatis K."/>
            <person name="Lykidis A."/>
            <person name="Kim E."/>
            <person name="Thompson L.S."/>
            <person name="Nolan M."/>
            <person name="Land M."/>
            <person name="Copeland A."/>
            <person name="Lapidus A."/>
            <person name="Lucas S."/>
            <person name="Detter C."/>
            <person name="Zhulin I.B."/>
            <person name="Olsen G.J."/>
            <person name="Whitman W."/>
            <person name="Mukhopadhyay B."/>
            <person name="Bristow J."/>
            <person name="Kyrpides N."/>
        </authorList>
    </citation>
    <scope>NUCLEOTIDE SEQUENCE [LARGE SCALE GENOMIC DNA]</scope>
    <source>
        <strain evidence="6">DSM 2475 / Hrk 5</strain>
    </source>
</reference>
<dbReference type="HOGENOM" id="CLU_1212640_0_0_2"/>
<dbReference type="AlphaFoldDB" id="A1RY10"/>
<name>A1RY10_THEPD</name>
<dbReference type="GO" id="GO:0016779">
    <property type="term" value="F:nucleotidyltransferase activity"/>
    <property type="evidence" value="ECO:0007669"/>
    <property type="project" value="UniProtKB-KW"/>
</dbReference>
<evidence type="ECO:0000313" key="6">
    <source>
        <dbReference type="Proteomes" id="UP000000641"/>
    </source>
</evidence>
<dbReference type="InterPro" id="IPR014729">
    <property type="entry name" value="Rossmann-like_a/b/a_fold"/>
</dbReference>
<dbReference type="KEGG" id="tpe:Tpen_0688"/>